<gene>
    <name evidence="7" type="ORF">NI17_009910</name>
</gene>
<dbReference type="Pfam" id="PF00109">
    <property type="entry name" value="ketoacyl-synt"/>
    <property type="match status" value="1"/>
</dbReference>
<dbReference type="KEGG" id="thao:NI17_009910"/>
<feature type="domain" description="Ketosynthase family 3 (KS3)" evidence="6">
    <location>
        <begin position="10"/>
        <end position="430"/>
    </location>
</feature>
<evidence type="ECO:0000256" key="1">
    <source>
        <dbReference type="ARBA" id="ARBA00022450"/>
    </source>
</evidence>
<dbReference type="GO" id="GO:0031177">
    <property type="term" value="F:phosphopantetheine binding"/>
    <property type="evidence" value="ECO:0007669"/>
    <property type="project" value="InterPro"/>
</dbReference>
<dbReference type="InterPro" id="IPR016039">
    <property type="entry name" value="Thiolase-like"/>
</dbReference>
<feature type="domain" description="Carrier" evidence="5">
    <location>
        <begin position="911"/>
        <end position="991"/>
    </location>
</feature>
<dbReference type="PANTHER" id="PTHR43775">
    <property type="entry name" value="FATTY ACID SYNTHASE"/>
    <property type="match status" value="1"/>
</dbReference>
<keyword evidence="2" id="KW-0597">Phosphoprotein</keyword>
<reference evidence="7" key="1">
    <citation type="submission" date="2020-10" db="EMBL/GenBank/DDBJ databases">
        <title>De novo genome project of the cellulose decomposer Thermobifida halotolerans type strain.</title>
        <authorList>
            <person name="Nagy I."/>
            <person name="Horvath B."/>
            <person name="Kukolya J."/>
            <person name="Nagy I."/>
            <person name="Orsini M."/>
        </authorList>
    </citation>
    <scope>NUCLEOTIDE SEQUENCE</scope>
    <source>
        <strain evidence="7">DSM 44931</strain>
    </source>
</reference>
<dbReference type="InterPro" id="IPR018201">
    <property type="entry name" value="Ketoacyl_synth_AS"/>
</dbReference>
<dbReference type="GO" id="GO:0006633">
    <property type="term" value="P:fatty acid biosynthetic process"/>
    <property type="evidence" value="ECO:0007669"/>
    <property type="project" value="InterPro"/>
</dbReference>
<dbReference type="RefSeq" id="WP_119268124.1">
    <property type="nucleotide sequence ID" value="NZ_CP063196.1"/>
</dbReference>
<organism evidence="7 8">
    <name type="scientific">Thermobifida halotolerans</name>
    <dbReference type="NCBI Taxonomy" id="483545"/>
    <lineage>
        <taxon>Bacteria</taxon>
        <taxon>Bacillati</taxon>
        <taxon>Actinomycetota</taxon>
        <taxon>Actinomycetes</taxon>
        <taxon>Streptosporangiales</taxon>
        <taxon>Nocardiopsidaceae</taxon>
        <taxon>Thermobifida</taxon>
    </lineage>
</organism>
<evidence type="ECO:0000313" key="7">
    <source>
        <dbReference type="EMBL" id="UOE21394.1"/>
    </source>
</evidence>
<dbReference type="Pfam" id="PF00698">
    <property type="entry name" value="Acyl_transf_1"/>
    <property type="match status" value="1"/>
</dbReference>
<evidence type="ECO:0000259" key="6">
    <source>
        <dbReference type="PROSITE" id="PS52004"/>
    </source>
</evidence>
<dbReference type="InterPro" id="IPR020841">
    <property type="entry name" value="PKS_Beta-ketoAc_synthase_dom"/>
</dbReference>
<dbReference type="Gene3D" id="3.40.366.10">
    <property type="entry name" value="Malonyl-Coenzyme A Acyl Carrier Protein, domain 2"/>
    <property type="match status" value="1"/>
</dbReference>
<name>A0AA97M080_9ACTN</name>
<dbReference type="InterPro" id="IPR020806">
    <property type="entry name" value="PKS_PP-bd"/>
</dbReference>
<evidence type="ECO:0000256" key="4">
    <source>
        <dbReference type="SAM" id="MobiDB-lite"/>
    </source>
</evidence>
<dbReference type="SUPFAM" id="SSF55048">
    <property type="entry name" value="Probable ACP-binding domain of malonyl-CoA ACP transacylase"/>
    <property type="match status" value="1"/>
</dbReference>
<dbReference type="PANTHER" id="PTHR43775:SF37">
    <property type="entry name" value="SI:DKEY-61P9.11"/>
    <property type="match status" value="1"/>
</dbReference>
<dbReference type="InterPro" id="IPR014031">
    <property type="entry name" value="Ketoacyl_synth_C"/>
</dbReference>
<proteinExistence type="predicted"/>
<dbReference type="InterPro" id="IPR001227">
    <property type="entry name" value="Ac_transferase_dom_sf"/>
</dbReference>
<dbReference type="Pfam" id="PF02801">
    <property type="entry name" value="Ketoacyl-synt_C"/>
    <property type="match status" value="1"/>
</dbReference>
<dbReference type="GO" id="GO:0004315">
    <property type="term" value="F:3-oxoacyl-[acyl-carrier-protein] synthase activity"/>
    <property type="evidence" value="ECO:0007669"/>
    <property type="project" value="InterPro"/>
</dbReference>
<dbReference type="InterPro" id="IPR016035">
    <property type="entry name" value="Acyl_Trfase/lysoPLipase"/>
</dbReference>
<dbReference type="GO" id="GO:0004312">
    <property type="term" value="F:fatty acid synthase activity"/>
    <property type="evidence" value="ECO:0007669"/>
    <property type="project" value="TreeGrafter"/>
</dbReference>
<dbReference type="SUPFAM" id="SSF52151">
    <property type="entry name" value="FabD/lysophospholipase-like"/>
    <property type="match status" value="1"/>
</dbReference>
<accession>A0AA97M080</accession>
<keyword evidence="3" id="KW-0808">Transferase</keyword>
<keyword evidence="1" id="KW-0596">Phosphopantetheine</keyword>
<dbReference type="Proteomes" id="UP000265719">
    <property type="component" value="Chromosome"/>
</dbReference>
<dbReference type="Pfam" id="PF16197">
    <property type="entry name" value="KAsynt_C_assoc"/>
    <property type="match status" value="1"/>
</dbReference>
<dbReference type="EMBL" id="CP063196">
    <property type="protein sequence ID" value="UOE21394.1"/>
    <property type="molecule type" value="Genomic_DNA"/>
</dbReference>
<keyword evidence="8" id="KW-1185">Reference proteome</keyword>
<dbReference type="SUPFAM" id="SSF47336">
    <property type="entry name" value="ACP-like"/>
    <property type="match status" value="1"/>
</dbReference>
<protein>
    <submittedName>
        <fullName evidence="7">Acyltransferase domain-containing protein</fullName>
    </submittedName>
</protein>
<sequence>MSPAVSIPVEGRAAITGIGCRLPGGVYNPDQLWDALINGRDLTGPVPPARWERMVGLLHPDQVPEQPWTVGMLEEVEAFDHGFFGISAHEAARMDPQQRLALEVAAEALADAGIPLDSLAGTATGVWAGVAAPDQAALALAPGRSARMADLSGLTFSMLANRLSYHLDLRGPSITVDTACSAAGTALHLARRALEAGEVDTALVVGANLLRHPAITAGFADAGVLAPDGVCRPFDADGRGYVRGEGVVVLVLHRLIDARAHRDRVYALIRGSAVNADGHSPAGLYAPSTQAQRALLRAACADAGLDPSHLDYVHAHGTGTAAGDAAEARTLAHVAAAARADRLPVGSVKSLFGHTEGASALLSTAATALAIWHGVLPPTPNHTRLRPALTRLPLRVPTTPEPWPQTSRPRTAGVSAFGLGGSNVHLLLQQAPGNEPAPTPPLAVDHRAEETDRQKQTSSPGQEVGGYRIIPVSAPSEVRLRGTAAAWAPVVADADLGVVASTAQHRRAHERVRAAVVATTPGRASEALRALAEGRTHPALVGPATAPERPGRLVWMFAGHGSQHAAMAAACYAALPVFREALEEARAALAAHLDRRPWRPGEPITGFETAQHAIWLTQTAQTATWRHWGYAPDAVIGHSLGEVAAAHAAGALTLDDAARVVAARSALLAELEPFGGLLVTDLDPQRAEEAIAAHGHADTLVVAARNAPDATVVSGPTRPLEELREALDARGVFARRVAHDVPAHSPAVHPLLPRLTQALRGLTPRDGDAVFHSTADAAPLDGTRLDAAYWARQLRAPVRLTDTLPLTATTGTTVLELGGRSTLSRAATTTLTHHQIPVTVIAAGTTDRDDHAALLDQLAALHTNGHTPTHWPEPHRTPVRLPMPWQHGHGTAPGAASTAPGLNAALTGLDPDPGRITRAVAALIADTLGAPAEDVALEASLVDLGFTSVAVIGLRDSLRAAHPALARLSVRTLLAETTTVAGLARALTALAAPAQEGEDSR</sequence>
<dbReference type="PROSITE" id="PS50075">
    <property type="entry name" value="CARRIER"/>
    <property type="match status" value="1"/>
</dbReference>
<dbReference type="InterPro" id="IPR009081">
    <property type="entry name" value="PP-bd_ACP"/>
</dbReference>
<dbReference type="PROSITE" id="PS52004">
    <property type="entry name" value="KS3_2"/>
    <property type="match status" value="1"/>
</dbReference>
<evidence type="ECO:0000259" key="5">
    <source>
        <dbReference type="PROSITE" id="PS50075"/>
    </source>
</evidence>
<dbReference type="InterPro" id="IPR014043">
    <property type="entry name" value="Acyl_transferase_dom"/>
</dbReference>
<dbReference type="Pfam" id="PF00550">
    <property type="entry name" value="PP-binding"/>
    <property type="match status" value="1"/>
</dbReference>
<feature type="compositionally biased region" description="Basic and acidic residues" evidence="4">
    <location>
        <begin position="444"/>
        <end position="455"/>
    </location>
</feature>
<dbReference type="Gene3D" id="3.30.70.3290">
    <property type="match status" value="1"/>
</dbReference>
<dbReference type="SMART" id="SM00823">
    <property type="entry name" value="PKS_PP"/>
    <property type="match status" value="1"/>
</dbReference>
<dbReference type="AlphaFoldDB" id="A0AA97M080"/>
<dbReference type="Gene3D" id="3.40.47.10">
    <property type="match status" value="1"/>
</dbReference>
<evidence type="ECO:0000256" key="2">
    <source>
        <dbReference type="ARBA" id="ARBA00022553"/>
    </source>
</evidence>
<feature type="region of interest" description="Disordered" evidence="4">
    <location>
        <begin position="431"/>
        <end position="467"/>
    </location>
</feature>
<evidence type="ECO:0000256" key="3">
    <source>
        <dbReference type="ARBA" id="ARBA00022679"/>
    </source>
</evidence>
<evidence type="ECO:0000313" key="8">
    <source>
        <dbReference type="Proteomes" id="UP000265719"/>
    </source>
</evidence>
<keyword evidence="7" id="KW-0012">Acyltransferase</keyword>
<dbReference type="InterPro" id="IPR014030">
    <property type="entry name" value="Ketoacyl_synth_N"/>
</dbReference>
<dbReference type="Gene3D" id="1.10.1200.10">
    <property type="entry name" value="ACP-like"/>
    <property type="match status" value="1"/>
</dbReference>
<dbReference type="InterPro" id="IPR036736">
    <property type="entry name" value="ACP-like_sf"/>
</dbReference>
<dbReference type="SUPFAM" id="SSF53901">
    <property type="entry name" value="Thiolase-like"/>
    <property type="match status" value="1"/>
</dbReference>
<dbReference type="InterPro" id="IPR016036">
    <property type="entry name" value="Malonyl_transacylase_ACP-bd"/>
</dbReference>
<dbReference type="InterPro" id="IPR050091">
    <property type="entry name" value="PKS_NRPS_Biosynth_Enz"/>
</dbReference>
<dbReference type="SMART" id="SM00825">
    <property type="entry name" value="PKS_KS"/>
    <property type="match status" value="1"/>
</dbReference>
<dbReference type="CDD" id="cd00833">
    <property type="entry name" value="PKS"/>
    <property type="match status" value="1"/>
</dbReference>
<dbReference type="PROSITE" id="PS00606">
    <property type="entry name" value="KS3_1"/>
    <property type="match status" value="1"/>
</dbReference>
<dbReference type="InterPro" id="IPR032821">
    <property type="entry name" value="PKS_assoc"/>
</dbReference>
<dbReference type="SMART" id="SM00827">
    <property type="entry name" value="PKS_AT"/>
    <property type="match status" value="1"/>
</dbReference>